<dbReference type="InterPro" id="IPR036890">
    <property type="entry name" value="HATPase_C_sf"/>
</dbReference>
<dbReference type="EMBL" id="JACYTO010000001">
    <property type="protein sequence ID" value="MBD8502986.1"/>
    <property type="molecule type" value="Genomic_DNA"/>
</dbReference>
<sequence>MVILVSLLGVLHWNLAEFKTLADGFTRTEAIERELRAMREDMIDAETGQRGFLLTQNPAYLEPYENATATLLTRFRSLHGLVEDAHAQDLLARMHPVAEARIELLSRTIRLTHDGRHAEALRIVHEGTSKALMDQFRRLNDQAIQRELELLAALRSNFLRQFDQVLISSVLGGLAALALLWFTALRTARRVAGPVHALLHGIEATTAGDLRHQVAVTDHDEIGRIAEAFNHMSERLRLAQDERDAALRELQRSNAELDNFAYVASHDLKAPLRGIRNLTEWIAEDVRATASEDTHDNLRLLHNRVDRLDSLLESLLTYSRVGRQNGHAETVDLGRLVGEIRDYLAPRPGFTVSCSADMPVLTTNKAPLEQVLRNLINNALKHHDRDTGRVTVSATPSGEFVEFRVEDDGPGIAPEFHERIFQMFQTLKPRDQVEGSGMGLAIVRKTIEGFGGTIRVESAPPRRGSCFVFTWPTHVEGVC</sequence>
<evidence type="ECO:0000313" key="11">
    <source>
        <dbReference type="Proteomes" id="UP000603602"/>
    </source>
</evidence>
<evidence type="ECO:0000259" key="8">
    <source>
        <dbReference type="PROSITE" id="PS50109"/>
    </source>
</evidence>
<dbReference type="PANTHER" id="PTHR42878">
    <property type="entry name" value="TWO-COMPONENT HISTIDINE KINASE"/>
    <property type="match status" value="1"/>
</dbReference>
<dbReference type="Pfam" id="PF05227">
    <property type="entry name" value="CHASE3"/>
    <property type="match status" value="1"/>
</dbReference>
<dbReference type="CDD" id="cd00075">
    <property type="entry name" value="HATPase"/>
    <property type="match status" value="1"/>
</dbReference>
<dbReference type="CDD" id="cd19410">
    <property type="entry name" value="HK9-like_sensor"/>
    <property type="match status" value="1"/>
</dbReference>
<dbReference type="InterPro" id="IPR005467">
    <property type="entry name" value="His_kinase_dom"/>
</dbReference>
<keyword evidence="6" id="KW-0418">Kinase</keyword>
<dbReference type="PRINTS" id="PR00344">
    <property type="entry name" value="BCTRLSENSOR"/>
</dbReference>
<comment type="caution">
    <text evidence="10">The sequence shown here is derived from an EMBL/GenBank/DDBJ whole genome shotgun (WGS) entry which is preliminary data.</text>
</comment>
<evidence type="ECO:0000313" key="10">
    <source>
        <dbReference type="EMBL" id="MBD8502986.1"/>
    </source>
</evidence>
<dbReference type="SUPFAM" id="SSF55874">
    <property type="entry name" value="ATPase domain of HSP90 chaperone/DNA topoisomerase II/histidine kinase"/>
    <property type="match status" value="1"/>
</dbReference>
<comment type="catalytic activity">
    <reaction evidence="1">
        <text>ATP + protein L-histidine = ADP + protein N-phospho-L-histidine.</text>
        <dbReference type="EC" id="2.7.13.3"/>
    </reaction>
</comment>
<comment type="subcellular location">
    <subcellularLocation>
        <location evidence="2">Membrane</location>
    </subcellularLocation>
</comment>
<feature type="domain" description="HAMP" evidence="9">
    <location>
        <begin position="189"/>
        <end position="241"/>
    </location>
</feature>
<dbReference type="Gene3D" id="3.30.565.10">
    <property type="entry name" value="Histidine kinase-like ATPase, C-terminal domain"/>
    <property type="match status" value="1"/>
</dbReference>
<dbReference type="InterPro" id="IPR003594">
    <property type="entry name" value="HATPase_dom"/>
</dbReference>
<keyword evidence="4" id="KW-0597">Phosphoprotein</keyword>
<dbReference type="CDD" id="cd00082">
    <property type="entry name" value="HisKA"/>
    <property type="match status" value="1"/>
</dbReference>
<feature type="domain" description="Histidine kinase" evidence="8">
    <location>
        <begin position="263"/>
        <end position="475"/>
    </location>
</feature>
<dbReference type="SUPFAM" id="SSF158472">
    <property type="entry name" value="HAMP domain-like"/>
    <property type="match status" value="1"/>
</dbReference>
<evidence type="ECO:0000256" key="3">
    <source>
        <dbReference type="ARBA" id="ARBA00012438"/>
    </source>
</evidence>
<dbReference type="Gene3D" id="1.10.287.130">
    <property type="match status" value="1"/>
</dbReference>
<dbReference type="InterPro" id="IPR004358">
    <property type="entry name" value="Sig_transdc_His_kin-like_C"/>
</dbReference>
<proteinExistence type="predicted"/>
<dbReference type="InterPro" id="IPR036097">
    <property type="entry name" value="HisK_dim/P_sf"/>
</dbReference>
<accession>A0ABR9BCM8</accession>
<dbReference type="PANTHER" id="PTHR42878:SF15">
    <property type="entry name" value="BACTERIOPHYTOCHROME"/>
    <property type="match status" value="1"/>
</dbReference>
<dbReference type="SMART" id="SM00388">
    <property type="entry name" value="HisKA"/>
    <property type="match status" value="1"/>
</dbReference>
<evidence type="ECO:0000256" key="5">
    <source>
        <dbReference type="ARBA" id="ARBA00022679"/>
    </source>
</evidence>
<dbReference type="SMART" id="SM00304">
    <property type="entry name" value="HAMP"/>
    <property type="match status" value="1"/>
</dbReference>
<dbReference type="Pfam" id="PF02518">
    <property type="entry name" value="HATPase_c"/>
    <property type="match status" value="1"/>
</dbReference>
<name>A0ABR9BCM8_9RHOO</name>
<evidence type="ECO:0000259" key="9">
    <source>
        <dbReference type="PROSITE" id="PS50885"/>
    </source>
</evidence>
<feature type="coiled-coil region" evidence="7">
    <location>
        <begin position="229"/>
        <end position="256"/>
    </location>
</feature>
<keyword evidence="11" id="KW-1185">Reference proteome</keyword>
<dbReference type="InterPro" id="IPR003660">
    <property type="entry name" value="HAMP_dom"/>
</dbReference>
<dbReference type="Pfam" id="PF00512">
    <property type="entry name" value="HisKA"/>
    <property type="match status" value="1"/>
</dbReference>
<dbReference type="PROSITE" id="PS50885">
    <property type="entry name" value="HAMP"/>
    <property type="match status" value="1"/>
</dbReference>
<keyword evidence="5" id="KW-0808">Transferase</keyword>
<evidence type="ECO:0000256" key="1">
    <source>
        <dbReference type="ARBA" id="ARBA00000085"/>
    </source>
</evidence>
<evidence type="ECO:0000256" key="2">
    <source>
        <dbReference type="ARBA" id="ARBA00004370"/>
    </source>
</evidence>
<dbReference type="InterPro" id="IPR050351">
    <property type="entry name" value="BphY/WalK/GraS-like"/>
</dbReference>
<dbReference type="InterPro" id="IPR007891">
    <property type="entry name" value="CHASE3"/>
</dbReference>
<dbReference type="Proteomes" id="UP000603602">
    <property type="component" value="Unassembled WGS sequence"/>
</dbReference>
<reference evidence="11" key="1">
    <citation type="submission" date="2023-07" db="EMBL/GenBank/DDBJ databases">
        <title>Thauera sp. CAU 1555 isolated from sand of Yaerae Beach.</title>
        <authorList>
            <person name="Kim W."/>
        </authorList>
    </citation>
    <scope>NUCLEOTIDE SEQUENCE [LARGE SCALE GENOMIC DNA]</scope>
    <source>
        <strain evidence="11">CAU 1555</strain>
    </source>
</reference>
<evidence type="ECO:0000256" key="7">
    <source>
        <dbReference type="SAM" id="Coils"/>
    </source>
</evidence>
<dbReference type="PROSITE" id="PS50109">
    <property type="entry name" value="HIS_KIN"/>
    <property type="match status" value="1"/>
</dbReference>
<dbReference type="Pfam" id="PF00672">
    <property type="entry name" value="HAMP"/>
    <property type="match status" value="1"/>
</dbReference>
<dbReference type="SMART" id="SM00387">
    <property type="entry name" value="HATPase_c"/>
    <property type="match status" value="1"/>
</dbReference>
<gene>
    <name evidence="10" type="ORF">IFO67_08840</name>
</gene>
<dbReference type="CDD" id="cd06225">
    <property type="entry name" value="HAMP"/>
    <property type="match status" value="1"/>
</dbReference>
<organism evidence="10 11">
    <name type="scientific">Thauera sedimentorum</name>
    <dbReference type="NCBI Taxonomy" id="2767595"/>
    <lineage>
        <taxon>Bacteria</taxon>
        <taxon>Pseudomonadati</taxon>
        <taxon>Pseudomonadota</taxon>
        <taxon>Betaproteobacteria</taxon>
        <taxon>Rhodocyclales</taxon>
        <taxon>Zoogloeaceae</taxon>
        <taxon>Thauera</taxon>
    </lineage>
</organism>
<keyword evidence="7" id="KW-0175">Coiled coil</keyword>
<dbReference type="Gene3D" id="6.10.340.10">
    <property type="match status" value="1"/>
</dbReference>
<dbReference type="InterPro" id="IPR003661">
    <property type="entry name" value="HisK_dim/P_dom"/>
</dbReference>
<evidence type="ECO:0000256" key="6">
    <source>
        <dbReference type="ARBA" id="ARBA00022777"/>
    </source>
</evidence>
<dbReference type="EC" id="2.7.13.3" evidence="3"/>
<evidence type="ECO:0000256" key="4">
    <source>
        <dbReference type="ARBA" id="ARBA00022553"/>
    </source>
</evidence>
<dbReference type="RefSeq" id="WP_187717727.1">
    <property type="nucleotide sequence ID" value="NZ_JACTAH010000001.1"/>
</dbReference>
<protein>
    <recommendedName>
        <fullName evidence="3">histidine kinase</fullName>
        <ecNumber evidence="3">2.7.13.3</ecNumber>
    </recommendedName>
</protein>
<dbReference type="SUPFAM" id="SSF47384">
    <property type="entry name" value="Homodimeric domain of signal transducing histidine kinase"/>
    <property type="match status" value="1"/>
</dbReference>